<gene>
    <name evidence="3" type="ORF">FJW00_09080</name>
</gene>
<evidence type="ECO:0000313" key="4">
    <source>
        <dbReference type="Proteomes" id="UP000316142"/>
    </source>
</evidence>
<dbReference type="Proteomes" id="UP000316142">
    <property type="component" value="Unassembled WGS sequence"/>
</dbReference>
<sequence>MKDTTHKTINMTYFHKYHMSYDLITSFLRQEMNNTQFDLHHFPDVKSLLKAAEENRIDVIIINSACLFDGSFRETEIKKVLSVLCGNENIITVCFTQNMRSVLLKKMLDAGVNIMLSLQDTPQELVNALRSIMPASSAETYISRSVHEHFQEECTDLTPKEWEVINLIQEGYSLSEIASKKCRAMSTISTQKRNAMNKLHLRNETELLRFLHQNAFF</sequence>
<evidence type="ECO:0000259" key="2">
    <source>
        <dbReference type="PROSITE" id="PS50043"/>
    </source>
</evidence>
<dbReference type="Gene3D" id="3.40.50.2300">
    <property type="match status" value="1"/>
</dbReference>
<reference evidence="3 4" key="1">
    <citation type="submission" date="2019-06" db="EMBL/GenBank/DDBJ databases">
        <title>Taxogenomics and systematics of the genus Pantoea.</title>
        <authorList>
            <person name="Tambong J.T."/>
        </authorList>
    </citation>
    <scope>NUCLEOTIDE SEQUENCE [LARGE SCALE GENOMIC DNA]</scope>
    <source>
        <strain evidence="3 4">LMG 2558</strain>
    </source>
</reference>
<evidence type="ECO:0000313" key="3">
    <source>
        <dbReference type="EMBL" id="TPV28286.1"/>
    </source>
</evidence>
<dbReference type="InterPro" id="IPR000792">
    <property type="entry name" value="Tscrpt_reg_LuxR_C"/>
</dbReference>
<organism evidence="3 4">
    <name type="scientific">Pantoea anthophila</name>
    <dbReference type="NCBI Taxonomy" id="470931"/>
    <lineage>
        <taxon>Bacteria</taxon>
        <taxon>Pseudomonadati</taxon>
        <taxon>Pseudomonadota</taxon>
        <taxon>Gammaproteobacteria</taxon>
        <taxon>Enterobacterales</taxon>
        <taxon>Erwiniaceae</taxon>
        <taxon>Pantoea</taxon>
    </lineage>
</organism>
<dbReference type="PANTHER" id="PTHR43214:SF17">
    <property type="entry name" value="TRANSCRIPTIONAL REGULATORY PROTEIN RCSB"/>
    <property type="match status" value="1"/>
</dbReference>
<dbReference type="SUPFAM" id="SSF46894">
    <property type="entry name" value="C-terminal effector domain of the bipartite response regulators"/>
    <property type="match status" value="1"/>
</dbReference>
<keyword evidence="1" id="KW-0238">DNA-binding</keyword>
<dbReference type="PANTHER" id="PTHR43214">
    <property type="entry name" value="TWO-COMPONENT RESPONSE REGULATOR"/>
    <property type="match status" value="1"/>
</dbReference>
<evidence type="ECO:0000256" key="1">
    <source>
        <dbReference type="ARBA" id="ARBA00023125"/>
    </source>
</evidence>
<dbReference type="CDD" id="cd06170">
    <property type="entry name" value="LuxR_C_like"/>
    <property type="match status" value="1"/>
</dbReference>
<name>A0ABY2ZBQ5_9GAMM</name>
<keyword evidence="4" id="KW-1185">Reference proteome</keyword>
<feature type="domain" description="HTH luxR-type" evidence="2">
    <location>
        <begin position="150"/>
        <end position="215"/>
    </location>
</feature>
<accession>A0ABY2ZBQ5</accession>
<comment type="caution">
    <text evidence="3">The sequence shown here is derived from an EMBL/GenBank/DDBJ whole genome shotgun (WGS) entry which is preliminary data.</text>
</comment>
<dbReference type="PROSITE" id="PS50043">
    <property type="entry name" value="HTH_LUXR_2"/>
    <property type="match status" value="1"/>
</dbReference>
<dbReference type="InterPro" id="IPR039420">
    <property type="entry name" value="WalR-like"/>
</dbReference>
<dbReference type="PRINTS" id="PR00038">
    <property type="entry name" value="HTHLUXR"/>
</dbReference>
<dbReference type="Pfam" id="PF00196">
    <property type="entry name" value="GerE"/>
    <property type="match status" value="1"/>
</dbReference>
<dbReference type="InterPro" id="IPR016032">
    <property type="entry name" value="Sig_transdc_resp-reg_C-effctor"/>
</dbReference>
<dbReference type="SMART" id="SM00421">
    <property type="entry name" value="HTH_LUXR"/>
    <property type="match status" value="1"/>
</dbReference>
<protein>
    <submittedName>
        <fullName evidence="3">Response regulator transcription factor</fullName>
    </submittedName>
</protein>
<proteinExistence type="predicted"/>
<dbReference type="EMBL" id="VHIZ01000038">
    <property type="protein sequence ID" value="TPV28286.1"/>
    <property type="molecule type" value="Genomic_DNA"/>
</dbReference>